<feature type="domain" description="UspA" evidence="2">
    <location>
        <begin position="156"/>
        <end position="275"/>
    </location>
</feature>
<dbReference type="PANTHER" id="PTHR46268:SF6">
    <property type="entry name" value="UNIVERSAL STRESS PROTEIN UP12"/>
    <property type="match status" value="1"/>
</dbReference>
<dbReference type="InterPro" id="IPR006015">
    <property type="entry name" value="Universal_stress_UspA"/>
</dbReference>
<proteinExistence type="inferred from homology"/>
<dbReference type="RefSeq" id="WP_173302291.1">
    <property type="nucleotide sequence ID" value="NZ_JABRWQ010000007.1"/>
</dbReference>
<organism evidence="3 4">
    <name type="scientific">Winogradskyella litoriviva</name>
    <dbReference type="NCBI Taxonomy" id="1220182"/>
    <lineage>
        <taxon>Bacteria</taxon>
        <taxon>Pseudomonadati</taxon>
        <taxon>Bacteroidota</taxon>
        <taxon>Flavobacteriia</taxon>
        <taxon>Flavobacteriales</taxon>
        <taxon>Flavobacteriaceae</taxon>
        <taxon>Winogradskyella</taxon>
    </lineage>
</organism>
<dbReference type="SUPFAM" id="SSF52402">
    <property type="entry name" value="Adenine nucleotide alpha hydrolases-like"/>
    <property type="match status" value="2"/>
</dbReference>
<sequence>MKNILLLTDFSKNSINAIHYALQLFEDDICNFFLLHAQSPATYMSDDLLLAGNESIYNSMVAKTKRKLAKLIVQLDSEFKNEKFSYEILVDYDALPEAINQIKKSKSIDLVVMGTNGVTGAKEVVFGSNTINVIRKVHVPTLVIPEGFAYKIPEEILLPLDIKDTLSGKVFTDVLKFTKRFGKKLHVLRIMPNNEASEEALKDMDNINSLLKDIKHEYHNINNVPMNYAVDNYTQSHSIDLITLLVQKESLFERFIIGSTTTQISKNLRVPLLIFHT</sequence>
<reference evidence="3 4" key="1">
    <citation type="journal article" date="2015" name="Int. J. Syst. Evol. Microbiol.">
        <title>Winogradskyella litoriviva sp. nov., isolated from coastal seawater.</title>
        <authorList>
            <person name="Nedashkovskaya O.I."/>
            <person name="Kukhlevskiy A.D."/>
            <person name="Zhukova N.V."/>
            <person name="Kim S.J."/>
            <person name="Rhee S.K."/>
            <person name="Mikhailov V.V."/>
        </authorList>
    </citation>
    <scope>NUCLEOTIDE SEQUENCE [LARGE SCALE GENOMIC DNA]</scope>
    <source>
        <strain evidence="3 4">KMM6491</strain>
    </source>
</reference>
<evidence type="ECO:0000256" key="1">
    <source>
        <dbReference type="ARBA" id="ARBA00008791"/>
    </source>
</evidence>
<dbReference type="InterPro" id="IPR006016">
    <property type="entry name" value="UspA"/>
</dbReference>
<dbReference type="CDD" id="cd00293">
    <property type="entry name" value="USP-like"/>
    <property type="match status" value="2"/>
</dbReference>
<dbReference type="PRINTS" id="PR01438">
    <property type="entry name" value="UNVRSLSTRESS"/>
</dbReference>
<accession>A0ABX2EAI3</accession>
<comment type="similarity">
    <text evidence="1">Belongs to the universal stress protein A family.</text>
</comment>
<keyword evidence="4" id="KW-1185">Reference proteome</keyword>
<dbReference type="EMBL" id="JABRWQ010000007">
    <property type="protein sequence ID" value="NRD24641.1"/>
    <property type="molecule type" value="Genomic_DNA"/>
</dbReference>
<evidence type="ECO:0000259" key="2">
    <source>
        <dbReference type="Pfam" id="PF00582"/>
    </source>
</evidence>
<name>A0ABX2EAI3_9FLAO</name>
<feature type="domain" description="UspA" evidence="2">
    <location>
        <begin position="1"/>
        <end position="145"/>
    </location>
</feature>
<dbReference type="PANTHER" id="PTHR46268">
    <property type="entry name" value="STRESS RESPONSE PROTEIN NHAX"/>
    <property type="match status" value="1"/>
</dbReference>
<gene>
    <name evidence="3" type="ORF">HNV10_15410</name>
</gene>
<comment type="caution">
    <text evidence="3">The sequence shown here is derived from an EMBL/GenBank/DDBJ whole genome shotgun (WGS) entry which is preliminary data.</text>
</comment>
<protein>
    <submittedName>
        <fullName evidence="3">Universal stress protein</fullName>
    </submittedName>
</protein>
<evidence type="ECO:0000313" key="4">
    <source>
        <dbReference type="Proteomes" id="UP000805085"/>
    </source>
</evidence>
<dbReference type="InterPro" id="IPR014729">
    <property type="entry name" value="Rossmann-like_a/b/a_fold"/>
</dbReference>
<dbReference type="Gene3D" id="3.40.50.620">
    <property type="entry name" value="HUPs"/>
    <property type="match status" value="2"/>
</dbReference>
<evidence type="ECO:0000313" key="3">
    <source>
        <dbReference type="EMBL" id="NRD24641.1"/>
    </source>
</evidence>
<dbReference type="Pfam" id="PF00582">
    <property type="entry name" value="Usp"/>
    <property type="match status" value="2"/>
</dbReference>
<dbReference type="Proteomes" id="UP000805085">
    <property type="component" value="Unassembled WGS sequence"/>
</dbReference>